<dbReference type="Proteomes" id="UP000530234">
    <property type="component" value="Unassembled WGS sequence"/>
</dbReference>
<gene>
    <name evidence="4" type="ORF">FOE67_18420</name>
</gene>
<reference evidence="5" key="1">
    <citation type="submission" date="2019-10" db="EMBL/GenBank/DDBJ databases">
        <title>Streptomyces sp. nov., a novel actinobacterium isolated from alkaline environment.</title>
        <authorList>
            <person name="Golinska P."/>
        </authorList>
    </citation>
    <scope>NUCLEOTIDE SEQUENCE [LARGE SCALE GENOMIC DNA]</scope>
    <source>
        <strain evidence="5">DSM 42108</strain>
    </source>
</reference>
<accession>A0A7W3XY27</accession>
<keyword evidence="5" id="KW-1185">Reference proteome</keyword>
<proteinExistence type="predicted"/>
<dbReference type="Pfam" id="PF08044">
    <property type="entry name" value="DUF1707"/>
    <property type="match status" value="1"/>
</dbReference>
<dbReference type="PANTHER" id="PTHR40763:SF4">
    <property type="entry name" value="DUF1707 DOMAIN-CONTAINING PROTEIN"/>
    <property type="match status" value="1"/>
</dbReference>
<evidence type="ECO:0000259" key="2">
    <source>
        <dbReference type="Pfam" id="PF08044"/>
    </source>
</evidence>
<dbReference type="EMBL" id="VKHS01000512">
    <property type="protein sequence ID" value="MBB0231427.1"/>
    <property type="molecule type" value="Genomic_DNA"/>
</dbReference>
<name>A0A7W3XY27_9ACTN</name>
<dbReference type="InterPro" id="IPR012551">
    <property type="entry name" value="DUF1707_SHOCT-like"/>
</dbReference>
<evidence type="ECO:0000259" key="3">
    <source>
        <dbReference type="Pfam" id="PF13828"/>
    </source>
</evidence>
<dbReference type="Pfam" id="PF13828">
    <property type="entry name" value="DUF4190"/>
    <property type="match status" value="1"/>
</dbReference>
<sequence>MRASDSDRARAEDVLKAGYAEGRLSKHEFDQRMAHVHSATTYGELHHLLADLPQGPSPLPAPAPAFQAPVPAPMPYAPARPWSPVPPPQQTNGNAVGALVCGVLCPFTWGVTAIPAIILGHKARSDIQRTREKGDGMALTGLVFGYLTLVGWMMLLMLGIATGF</sequence>
<feature type="domain" description="DUF4190" evidence="3">
    <location>
        <begin position="95"/>
        <end position="154"/>
    </location>
</feature>
<keyword evidence="1" id="KW-0472">Membrane</keyword>
<feature type="domain" description="DUF1707" evidence="2">
    <location>
        <begin position="1"/>
        <end position="53"/>
    </location>
</feature>
<protein>
    <submittedName>
        <fullName evidence="4">DUF1707 domain-containing protein</fullName>
    </submittedName>
</protein>
<feature type="transmembrane region" description="Helical" evidence="1">
    <location>
        <begin position="95"/>
        <end position="119"/>
    </location>
</feature>
<evidence type="ECO:0000313" key="5">
    <source>
        <dbReference type="Proteomes" id="UP000530234"/>
    </source>
</evidence>
<dbReference type="PANTHER" id="PTHR40763">
    <property type="entry name" value="MEMBRANE PROTEIN-RELATED"/>
    <property type="match status" value="1"/>
</dbReference>
<comment type="caution">
    <text evidence="4">The sequence shown here is derived from an EMBL/GenBank/DDBJ whole genome shotgun (WGS) entry which is preliminary data.</text>
</comment>
<organism evidence="4 5">
    <name type="scientific">Streptomyces calidiresistens</name>
    <dbReference type="NCBI Taxonomy" id="1485586"/>
    <lineage>
        <taxon>Bacteria</taxon>
        <taxon>Bacillati</taxon>
        <taxon>Actinomycetota</taxon>
        <taxon>Actinomycetes</taxon>
        <taxon>Kitasatosporales</taxon>
        <taxon>Streptomycetaceae</taxon>
        <taxon>Streptomyces</taxon>
    </lineage>
</organism>
<keyword evidence="1" id="KW-0812">Transmembrane</keyword>
<feature type="transmembrane region" description="Helical" evidence="1">
    <location>
        <begin position="139"/>
        <end position="161"/>
    </location>
</feature>
<dbReference type="AlphaFoldDB" id="A0A7W3XY27"/>
<dbReference type="InterPro" id="IPR025241">
    <property type="entry name" value="DUF4190"/>
</dbReference>
<evidence type="ECO:0000256" key="1">
    <source>
        <dbReference type="SAM" id="Phobius"/>
    </source>
</evidence>
<keyword evidence="1" id="KW-1133">Transmembrane helix</keyword>
<evidence type="ECO:0000313" key="4">
    <source>
        <dbReference type="EMBL" id="MBB0231427.1"/>
    </source>
</evidence>